<comment type="similarity">
    <text evidence="1 7">Belongs to the peptidase S8 family.</text>
</comment>
<keyword evidence="4 7" id="KW-0378">Hydrolase</keyword>
<dbReference type="Gene3D" id="3.50.30.30">
    <property type="match status" value="1"/>
</dbReference>
<evidence type="ECO:0000256" key="6">
    <source>
        <dbReference type="PIRSR" id="PIRSR615500-1"/>
    </source>
</evidence>
<evidence type="ECO:0000256" key="1">
    <source>
        <dbReference type="ARBA" id="ARBA00011073"/>
    </source>
</evidence>
<feature type="active site" description="Charge relay system" evidence="6 7">
    <location>
        <position position="174"/>
    </location>
</feature>
<gene>
    <name evidence="11" type="primary">spb1</name>
    <name evidence="11" type="ORF">Bdt_3163</name>
</gene>
<dbReference type="PROSITE" id="PS51892">
    <property type="entry name" value="SUBTILASE"/>
    <property type="match status" value="1"/>
</dbReference>
<keyword evidence="3 7" id="KW-0645">Protease</keyword>
<dbReference type="PANTHER" id="PTHR43806">
    <property type="entry name" value="PEPTIDASE S8"/>
    <property type="match status" value="1"/>
</dbReference>
<keyword evidence="2" id="KW-0134">Cell wall</keyword>
<dbReference type="PRINTS" id="PR00723">
    <property type="entry name" value="SUBTILISIN"/>
</dbReference>
<keyword evidence="8" id="KW-0732">Signal</keyword>
<accession>K7YYP3</accession>
<feature type="domain" description="Peptidase S8/S53" evidence="9">
    <location>
        <begin position="455"/>
        <end position="511"/>
    </location>
</feature>
<dbReference type="STRING" id="1069642.Bdt_3163"/>
<feature type="domain" description="Peptidase S8/S53" evidence="9">
    <location>
        <begin position="130"/>
        <end position="337"/>
    </location>
</feature>
<evidence type="ECO:0000256" key="4">
    <source>
        <dbReference type="ARBA" id="ARBA00022801"/>
    </source>
</evidence>
<evidence type="ECO:0000259" key="9">
    <source>
        <dbReference type="Pfam" id="PF00082"/>
    </source>
</evidence>
<dbReference type="InterPro" id="IPR023828">
    <property type="entry name" value="Peptidase_S8_Ser-AS"/>
</dbReference>
<evidence type="ECO:0000259" key="10">
    <source>
        <dbReference type="Pfam" id="PF02225"/>
    </source>
</evidence>
<dbReference type="Pfam" id="PF00082">
    <property type="entry name" value="Peptidase_S8"/>
    <property type="match status" value="2"/>
</dbReference>
<dbReference type="Gene3D" id="3.40.50.200">
    <property type="entry name" value="Peptidase S8/S53 domain"/>
    <property type="match status" value="1"/>
</dbReference>
<evidence type="ECO:0000256" key="7">
    <source>
        <dbReference type="PROSITE-ProRule" id="PRU01240"/>
    </source>
</evidence>
<dbReference type="GO" id="GO:0006508">
    <property type="term" value="P:proteolysis"/>
    <property type="evidence" value="ECO:0007669"/>
    <property type="project" value="UniProtKB-KW"/>
</dbReference>
<dbReference type="InterPro" id="IPR000209">
    <property type="entry name" value="Peptidase_S8/S53_dom"/>
</dbReference>
<evidence type="ECO:0000256" key="8">
    <source>
        <dbReference type="SAM" id="SignalP"/>
    </source>
</evidence>
<dbReference type="Proteomes" id="UP000010074">
    <property type="component" value="Chromosome"/>
</dbReference>
<evidence type="ECO:0000256" key="3">
    <source>
        <dbReference type="ARBA" id="ARBA00022670"/>
    </source>
</evidence>
<feature type="active site" description="Charge relay system" evidence="6 7">
    <location>
        <position position="464"/>
    </location>
</feature>
<dbReference type="InterPro" id="IPR003137">
    <property type="entry name" value="PA_domain"/>
</dbReference>
<reference evidence="11 12" key="1">
    <citation type="journal article" date="2012" name="BMC Genomics">
        <title>Genome analysis of a simultaneously predatory and prey-independent, novel Bdellovibrio bacteriovorus from the River Tiber, supports in silico predictions of both ancient and recent lateral gene transfer from diverse bacteria.</title>
        <authorList>
            <person name="Hobley L."/>
            <person name="Lerner T.R."/>
            <person name="Williams L.E."/>
            <person name="Lambert C."/>
            <person name="Till R."/>
            <person name="Milner D.S."/>
            <person name="Basford S.M."/>
            <person name="Capeness M.J."/>
            <person name="Fenton A.K."/>
            <person name="Atterbury R.J."/>
            <person name="Harris M.A."/>
            <person name="Sockett R.E."/>
        </authorList>
    </citation>
    <scope>NUCLEOTIDE SEQUENCE [LARGE SCALE GENOMIC DNA]</scope>
    <source>
        <strain evidence="11 12">Tiberius</strain>
    </source>
</reference>
<organism evidence="11 12">
    <name type="scientific">Bdellovibrio bacteriovorus str. Tiberius</name>
    <dbReference type="NCBI Taxonomy" id="1069642"/>
    <lineage>
        <taxon>Bacteria</taxon>
        <taxon>Pseudomonadati</taxon>
        <taxon>Bdellovibrionota</taxon>
        <taxon>Bdellovibrionia</taxon>
        <taxon>Bdellovibrionales</taxon>
        <taxon>Pseudobdellovibrionaceae</taxon>
        <taxon>Bdellovibrio</taxon>
    </lineage>
</organism>
<protein>
    <submittedName>
        <fullName evidence="11">Serine protease</fullName>
    </submittedName>
</protein>
<dbReference type="InterPro" id="IPR015500">
    <property type="entry name" value="Peptidase_S8_subtilisin-rel"/>
</dbReference>
<evidence type="ECO:0000313" key="11">
    <source>
        <dbReference type="EMBL" id="AFY02838.1"/>
    </source>
</evidence>
<keyword evidence="2" id="KW-0964">Secreted</keyword>
<dbReference type="InterPro" id="IPR050131">
    <property type="entry name" value="Peptidase_S8_subtilisin-like"/>
</dbReference>
<feature type="chain" id="PRO_5003914011" evidence="8">
    <location>
        <begin position="21"/>
        <end position="526"/>
    </location>
</feature>
<evidence type="ECO:0000256" key="5">
    <source>
        <dbReference type="ARBA" id="ARBA00022825"/>
    </source>
</evidence>
<name>K7YYP3_BDEBC</name>
<dbReference type="PATRIC" id="fig|1069642.3.peg.3129"/>
<evidence type="ECO:0000256" key="2">
    <source>
        <dbReference type="ARBA" id="ARBA00022512"/>
    </source>
</evidence>
<keyword evidence="5 7" id="KW-0720">Serine protease</keyword>
<dbReference type="KEGG" id="bbat:Bdt_3163"/>
<proteinExistence type="inferred from homology"/>
<dbReference type="InterPro" id="IPR036852">
    <property type="entry name" value="Peptidase_S8/S53_dom_sf"/>
</dbReference>
<dbReference type="GO" id="GO:0004252">
    <property type="term" value="F:serine-type endopeptidase activity"/>
    <property type="evidence" value="ECO:0007669"/>
    <property type="project" value="UniProtKB-UniRule"/>
</dbReference>
<feature type="active site" description="Charge relay system" evidence="6 7">
    <location>
        <position position="139"/>
    </location>
</feature>
<dbReference type="InterPro" id="IPR022398">
    <property type="entry name" value="Peptidase_S8_His-AS"/>
</dbReference>
<feature type="signal peptide" evidence="8">
    <location>
        <begin position="1"/>
        <end position="20"/>
    </location>
</feature>
<dbReference type="EMBL" id="CP002930">
    <property type="protein sequence ID" value="AFY02838.1"/>
    <property type="molecule type" value="Genomic_DNA"/>
</dbReference>
<dbReference type="SUPFAM" id="SSF52743">
    <property type="entry name" value="Subtilisin-like"/>
    <property type="match status" value="1"/>
</dbReference>
<dbReference type="PANTHER" id="PTHR43806:SF11">
    <property type="entry name" value="CEREVISIN-RELATED"/>
    <property type="match status" value="1"/>
</dbReference>
<dbReference type="PROSITE" id="PS00137">
    <property type="entry name" value="SUBTILASE_HIS"/>
    <property type="match status" value="1"/>
</dbReference>
<feature type="domain" description="PA" evidence="10">
    <location>
        <begin position="360"/>
        <end position="412"/>
    </location>
</feature>
<sequence length="526" mass="54863">MKFTFFSFLLVLFTSSQALAERAIVMMNDTKAFERTLNTRGTWSQIIPGKIEKSLPQLNTFIVDTNTPAELEQLKLSPGVAYVEKEYFHPAPPVVSSGVELVNTDVVKPGVPWGLKAVKAPQAWALSNKGEGVRVLVLDSGMNASHPSLAPNFEKGRNFTGDGDVTDFSDRTGHGTHVGGTIAAADDGEGFSGVAPKATLLAGKVCQDGGCSNVAIVAAISWGIDQGVDVMNLSLGSSGSGSPAEQAALLRADQAGISVVAATGNYGVNEVLFPASASTVIGVGAVDRNLSHAVFSQYGPEVAVVAPGVQIVSTIPLGSGRSSTLKISNSSLQETSTAYHLRGTATPFEDLTRTVVDCGSGLPSNFAGKDVKDKHVLITMGAAPIEDLIRNAMRAGANSVIVVNNAAGVIDTRLFDRDNVLFAVGMFVDAKLGAKIRATIKDQPETQITLNTVPTSYKETFGTSMASPHVAGVVALVKAANKDIKPSQMKALIMKTASPITPNPDNRFGKGLVNAEAAVKAALSSQ</sequence>
<evidence type="ECO:0000313" key="12">
    <source>
        <dbReference type="Proteomes" id="UP000010074"/>
    </source>
</evidence>
<dbReference type="OrthoDB" id="5288105at2"/>
<dbReference type="HOGENOM" id="CLU_011263_15_3_7"/>
<dbReference type="AlphaFoldDB" id="K7YYP3"/>
<dbReference type="RefSeq" id="WP_015092255.1">
    <property type="nucleotide sequence ID" value="NC_019567.1"/>
</dbReference>
<dbReference type="PROSITE" id="PS00138">
    <property type="entry name" value="SUBTILASE_SER"/>
    <property type="match status" value="1"/>
</dbReference>
<dbReference type="Pfam" id="PF02225">
    <property type="entry name" value="PA"/>
    <property type="match status" value="1"/>
</dbReference>